<dbReference type="STRING" id="426368.MmarC7_1240"/>
<evidence type="ECO:0000313" key="2">
    <source>
        <dbReference type="EMBL" id="ABR66303.1"/>
    </source>
</evidence>
<protein>
    <submittedName>
        <fullName evidence="2">Uncharacterized protein</fullName>
    </submittedName>
</protein>
<dbReference type="AlphaFoldDB" id="A6VIM7"/>
<keyword evidence="1" id="KW-1133">Transmembrane helix</keyword>
<dbReference type="OrthoDB" id="65659at2157"/>
<keyword evidence="1" id="KW-0812">Transmembrane</keyword>
<dbReference type="eggNOG" id="arCOG05067">
    <property type="taxonomic scope" value="Archaea"/>
</dbReference>
<accession>A6VIM7</accession>
<keyword evidence="1" id="KW-0472">Membrane</keyword>
<proteinExistence type="predicted"/>
<dbReference type="HOGENOM" id="CLU_135436_0_0_2"/>
<dbReference type="EMBL" id="CP000745">
    <property type="protein sequence ID" value="ABR66303.1"/>
    <property type="molecule type" value="Genomic_DNA"/>
</dbReference>
<gene>
    <name evidence="2" type="ordered locus">MmarC7_1240</name>
</gene>
<name>A6VIM7_METM7</name>
<reference evidence="2" key="1">
    <citation type="submission" date="2007-06" db="EMBL/GenBank/DDBJ databases">
        <title>Complete sequence of Methanococcus maripaludis C7.</title>
        <authorList>
            <consortium name="US DOE Joint Genome Institute"/>
            <person name="Copeland A."/>
            <person name="Lucas S."/>
            <person name="Lapidus A."/>
            <person name="Barry K."/>
            <person name="Glavina del Rio T."/>
            <person name="Dalin E."/>
            <person name="Tice H."/>
            <person name="Pitluck S."/>
            <person name="Clum A."/>
            <person name="Schmutz J."/>
            <person name="Larimer F."/>
            <person name="Land M."/>
            <person name="Hauser L."/>
            <person name="Kyrpides N."/>
            <person name="Anderson I."/>
            <person name="Sieprawska-Lupa M."/>
            <person name="Whitman W.B."/>
            <person name="Richardson P."/>
        </authorList>
    </citation>
    <scope>NUCLEOTIDE SEQUENCE [LARGE SCALE GENOMIC DNA]</scope>
    <source>
        <strain evidence="2">C7</strain>
    </source>
</reference>
<organism evidence="2">
    <name type="scientific">Methanococcus maripaludis (strain C7 / ATCC BAA-1331)</name>
    <dbReference type="NCBI Taxonomy" id="426368"/>
    <lineage>
        <taxon>Archaea</taxon>
        <taxon>Methanobacteriati</taxon>
        <taxon>Methanobacteriota</taxon>
        <taxon>Methanomada group</taxon>
        <taxon>Methanococci</taxon>
        <taxon>Methanococcales</taxon>
        <taxon>Methanococcaceae</taxon>
        <taxon>Methanococcus</taxon>
    </lineage>
</organism>
<sequence>MFQKKFILKKVLVLFILMLMFSSVNATNVGDLTVSSTKNTVTKSFDIDKLENYSYILRYTHYGNIGSNPVYKITFYLNNEQIETYSKENGIWFGLKNKPVASYDITSKLQNGKNIIEIRSNLNETRYYSFKDICISETPSKSLLSLPVTLEMNFLSIFAILVILKKFK</sequence>
<evidence type="ECO:0000256" key="1">
    <source>
        <dbReference type="SAM" id="Phobius"/>
    </source>
</evidence>
<dbReference type="KEGG" id="mmz:MmarC7_1240"/>
<feature type="transmembrane region" description="Helical" evidence="1">
    <location>
        <begin position="143"/>
        <end position="164"/>
    </location>
</feature>